<dbReference type="SUPFAM" id="SSF81345">
    <property type="entry name" value="ABC transporter involved in vitamin B12 uptake, BtuC"/>
    <property type="match status" value="1"/>
</dbReference>
<organism evidence="9 10">
    <name type="scientific">Paenibacillus lacisoli</name>
    <dbReference type="NCBI Taxonomy" id="3064525"/>
    <lineage>
        <taxon>Bacteria</taxon>
        <taxon>Bacillati</taxon>
        <taxon>Bacillota</taxon>
        <taxon>Bacilli</taxon>
        <taxon>Bacillales</taxon>
        <taxon>Paenibacillaceae</taxon>
        <taxon>Paenibacillus</taxon>
    </lineage>
</organism>
<feature type="transmembrane region" description="Helical" evidence="8">
    <location>
        <begin position="208"/>
        <end position="228"/>
    </location>
</feature>
<evidence type="ECO:0000256" key="6">
    <source>
        <dbReference type="ARBA" id="ARBA00022989"/>
    </source>
</evidence>
<evidence type="ECO:0000256" key="7">
    <source>
        <dbReference type="ARBA" id="ARBA00023136"/>
    </source>
</evidence>
<keyword evidence="4" id="KW-1003">Cell membrane</keyword>
<sequence>MNKRSKYGYYQPNRIQRTQRTILVIAVLVLLLLVGLLISINTGQTPIPLGDVIRTLFGIGEPKDELIIMEFRLPRILITMLAGAGLSAAGAVLQGVTRNGLADPGILGINAGAGLGVVLFITLNSLRADASPLVMPLMALIGAMGAAAVIYAFAYRRHKGLSATRLLLAGIAVAAGLQSLTMILSIRLDPQNYTFVANWLAGSIWGTNWAFVLALLPWILVLLPFILWKSKELNVLQLGDQLAAGLGSSIHRQRLGLLAAAVALSAACVSISGAINFLGLVGPHLARRLVGPRHEHLVPVSALIGALLLLVSDCIGRWVMQPSEIPTGIVVAVIGAPYFLFLLYKARK</sequence>
<dbReference type="PANTHER" id="PTHR30472">
    <property type="entry name" value="FERRIC ENTEROBACTIN TRANSPORT SYSTEM PERMEASE PROTEIN"/>
    <property type="match status" value="1"/>
</dbReference>
<protein>
    <submittedName>
        <fullName evidence="9">Iron ABC transporter permease</fullName>
    </submittedName>
</protein>
<reference evidence="9 10" key="1">
    <citation type="submission" date="2023-07" db="EMBL/GenBank/DDBJ databases">
        <title>Paenibacillus sp. JX-17 nov. isolated from soil.</title>
        <authorList>
            <person name="Wan Y."/>
            <person name="Liu B."/>
        </authorList>
    </citation>
    <scope>NUCLEOTIDE SEQUENCE [LARGE SCALE GENOMIC DNA]</scope>
    <source>
        <strain evidence="9 10">JX-17</strain>
    </source>
</reference>
<feature type="transmembrane region" description="Helical" evidence="8">
    <location>
        <begin position="133"/>
        <end position="154"/>
    </location>
</feature>
<dbReference type="CDD" id="cd06550">
    <property type="entry name" value="TM_ABC_iron-siderophores_like"/>
    <property type="match status" value="1"/>
</dbReference>
<dbReference type="Gene3D" id="1.10.3470.10">
    <property type="entry name" value="ABC transporter involved in vitamin B12 uptake, BtuC"/>
    <property type="match status" value="1"/>
</dbReference>
<evidence type="ECO:0000256" key="4">
    <source>
        <dbReference type="ARBA" id="ARBA00022475"/>
    </source>
</evidence>
<evidence type="ECO:0000313" key="10">
    <source>
        <dbReference type="Proteomes" id="UP001240171"/>
    </source>
</evidence>
<keyword evidence="6 8" id="KW-1133">Transmembrane helix</keyword>
<evidence type="ECO:0000256" key="3">
    <source>
        <dbReference type="ARBA" id="ARBA00022448"/>
    </source>
</evidence>
<evidence type="ECO:0000256" key="5">
    <source>
        <dbReference type="ARBA" id="ARBA00022692"/>
    </source>
</evidence>
<comment type="similarity">
    <text evidence="2">Belongs to the binding-protein-dependent transport system permease family. FecCD subfamily.</text>
</comment>
<dbReference type="RefSeq" id="WP_305023652.1">
    <property type="nucleotide sequence ID" value="NZ_JAUQTB010000003.1"/>
</dbReference>
<feature type="transmembrane region" description="Helical" evidence="8">
    <location>
        <begin position="166"/>
        <end position="188"/>
    </location>
</feature>
<dbReference type="PANTHER" id="PTHR30472:SF64">
    <property type="entry name" value="IRON(3+)-HYDROXAMATE IMPORT SYSTEM PERMEASE PROTEIN FHUG"/>
    <property type="match status" value="1"/>
</dbReference>
<feature type="transmembrane region" description="Helical" evidence="8">
    <location>
        <begin position="327"/>
        <end position="344"/>
    </location>
</feature>
<keyword evidence="3" id="KW-0813">Transport</keyword>
<dbReference type="Proteomes" id="UP001240171">
    <property type="component" value="Unassembled WGS sequence"/>
</dbReference>
<dbReference type="InterPro" id="IPR037294">
    <property type="entry name" value="ABC_BtuC-like"/>
</dbReference>
<evidence type="ECO:0000256" key="8">
    <source>
        <dbReference type="SAM" id="Phobius"/>
    </source>
</evidence>
<proteinExistence type="inferred from homology"/>
<dbReference type="InterPro" id="IPR000522">
    <property type="entry name" value="ABC_transptr_permease_BtuC"/>
</dbReference>
<accession>A0ABT9CC61</accession>
<keyword evidence="7 8" id="KW-0472">Membrane</keyword>
<dbReference type="Pfam" id="PF01032">
    <property type="entry name" value="FecCD"/>
    <property type="match status" value="1"/>
</dbReference>
<feature type="transmembrane region" description="Helical" evidence="8">
    <location>
        <begin position="255"/>
        <end position="277"/>
    </location>
</feature>
<gene>
    <name evidence="9" type="ORF">Q5741_08520</name>
</gene>
<evidence type="ECO:0000313" key="9">
    <source>
        <dbReference type="EMBL" id="MDO7906460.1"/>
    </source>
</evidence>
<feature type="transmembrane region" description="Helical" evidence="8">
    <location>
        <begin position="73"/>
        <end position="93"/>
    </location>
</feature>
<feature type="transmembrane region" description="Helical" evidence="8">
    <location>
        <begin position="21"/>
        <end position="40"/>
    </location>
</feature>
<feature type="transmembrane region" description="Helical" evidence="8">
    <location>
        <begin position="105"/>
        <end position="127"/>
    </location>
</feature>
<comment type="subcellular location">
    <subcellularLocation>
        <location evidence="1">Cell membrane</location>
        <topology evidence="1">Multi-pass membrane protein</topology>
    </subcellularLocation>
</comment>
<name>A0ABT9CC61_9BACL</name>
<evidence type="ECO:0000256" key="1">
    <source>
        <dbReference type="ARBA" id="ARBA00004651"/>
    </source>
</evidence>
<evidence type="ECO:0000256" key="2">
    <source>
        <dbReference type="ARBA" id="ARBA00007935"/>
    </source>
</evidence>
<keyword evidence="5 8" id="KW-0812">Transmembrane</keyword>
<comment type="caution">
    <text evidence="9">The sequence shown here is derived from an EMBL/GenBank/DDBJ whole genome shotgun (WGS) entry which is preliminary data.</text>
</comment>
<keyword evidence="10" id="KW-1185">Reference proteome</keyword>
<dbReference type="EMBL" id="JAUQTB010000003">
    <property type="protein sequence ID" value="MDO7906460.1"/>
    <property type="molecule type" value="Genomic_DNA"/>
</dbReference>